<keyword evidence="2" id="KW-1185">Reference proteome</keyword>
<evidence type="ECO:0000313" key="1">
    <source>
        <dbReference type="EnsemblMetazoa" id="PPA38815.1"/>
    </source>
</evidence>
<reference evidence="2" key="1">
    <citation type="journal article" date="2008" name="Nat. Genet.">
        <title>The Pristionchus pacificus genome provides a unique perspective on nematode lifestyle and parasitism.</title>
        <authorList>
            <person name="Dieterich C."/>
            <person name="Clifton S.W."/>
            <person name="Schuster L.N."/>
            <person name="Chinwalla A."/>
            <person name="Delehaunty K."/>
            <person name="Dinkelacker I."/>
            <person name="Fulton L."/>
            <person name="Fulton R."/>
            <person name="Godfrey J."/>
            <person name="Minx P."/>
            <person name="Mitreva M."/>
            <person name="Roeseler W."/>
            <person name="Tian H."/>
            <person name="Witte H."/>
            <person name="Yang S.P."/>
            <person name="Wilson R.K."/>
            <person name="Sommer R.J."/>
        </authorList>
    </citation>
    <scope>NUCLEOTIDE SEQUENCE [LARGE SCALE GENOMIC DNA]</scope>
    <source>
        <strain evidence="2">PS312</strain>
    </source>
</reference>
<evidence type="ECO:0000313" key="2">
    <source>
        <dbReference type="Proteomes" id="UP000005239"/>
    </source>
</evidence>
<dbReference type="EnsemblMetazoa" id="PPA38815.1">
    <property type="protein sequence ID" value="PPA38815.1"/>
    <property type="gene ID" value="WBGene00277184"/>
</dbReference>
<accession>A0A8R1UTU2</accession>
<name>A0A2A6CYP7_PRIPA</name>
<sequence length="209" mass="23851">LCFNCSTTKSNNFDKALKLCEAVCERIRQRLAQLKNVNSLKLCVLGFWRVLMTIGILILAIGSTLAPDDVTSKTFFLFYFGPCLPPEGGERACEIERAQFGILVTFRFHLSYLHNRTALPDVIAIKICPMSRNIEKLALPGTEIEEKNRFRRDVVWSQRGAYGQNKYTYRHQHPPEPQNAKFQRVHIFYPCHAHSDLSDSFANGLIGND</sequence>
<accession>A0A2A6CYP7</accession>
<proteinExistence type="predicted"/>
<protein>
    <submittedName>
        <fullName evidence="1">Uncharacterized protein</fullName>
    </submittedName>
</protein>
<gene>
    <name evidence="1" type="primary">WBGene00277184</name>
</gene>
<reference evidence="1" key="2">
    <citation type="submission" date="2022-06" db="UniProtKB">
        <authorList>
            <consortium name="EnsemblMetazoa"/>
        </authorList>
    </citation>
    <scope>IDENTIFICATION</scope>
    <source>
        <strain evidence="1">PS312</strain>
    </source>
</reference>
<dbReference type="Proteomes" id="UP000005239">
    <property type="component" value="Unassembled WGS sequence"/>
</dbReference>
<dbReference type="AlphaFoldDB" id="A0A2A6CYP7"/>
<organism evidence="1 2">
    <name type="scientific">Pristionchus pacificus</name>
    <name type="common">Parasitic nematode worm</name>
    <dbReference type="NCBI Taxonomy" id="54126"/>
    <lineage>
        <taxon>Eukaryota</taxon>
        <taxon>Metazoa</taxon>
        <taxon>Ecdysozoa</taxon>
        <taxon>Nematoda</taxon>
        <taxon>Chromadorea</taxon>
        <taxon>Rhabditida</taxon>
        <taxon>Rhabditina</taxon>
        <taxon>Diplogasteromorpha</taxon>
        <taxon>Diplogasteroidea</taxon>
        <taxon>Neodiplogasteridae</taxon>
        <taxon>Pristionchus</taxon>
    </lineage>
</organism>